<gene>
    <name evidence="2" type="ORF">BDQ12DRAFT_726007</name>
</gene>
<keyword evidence="1" id="KW-1133">Transmembrane helix</keyword>
<accession>A0A5C3LTR6</accession>
<dbReference type="Proteomes" id="UP000308652">
    <property type="component" value="Unassembled WGS sequence"/>
</dbReference>
<dbReference type="OrthoDB" id="3267855at2759"/>
<evidence type="ECO:0000313" key="2">
    <source>
        <dbReference type="EMBL" id="TFK35486.1"/>
    </source>
</evidence>
<reference evidence="2 3" key="1">
    <citation type="journal article" date="2019" name="Nat. Ecol. Evol.">
        <title>Megaphylogeny resolves global patterns of mushroom evolution.</title>
        <authorList>
            <person name="Varga T."/>
            <person name="Krizsan K."/>
            <person name="Foldi C."/>
            <person name="Dima B."/>
            <person name="Sanchez-Garcia M."/>
            <person name="Sanchez-Ramirez S."/>
            <person name="Szollosi G.J."/>
            <person name="Szarkandi J.G."/>
            <person name="Papp V."/>
            <person name="Albert L."/>
            <person name="Andreopoulos W."/>
            <person name="Angelini C."/>
            <person name="Antonin V."/>
            <person name="Barry K.W."/>
            <person name="Bougher N.L."/>
            <person name="Buchanan P."/>
            <person name="Buyck B."/>
            <person name="Bense V."/>
            <person name="Catcheside P."/>
            <person name="Chovatia M."/>
            <person name="Cooper J."/>
            <person name="Damon W."/>
            <person name="Desjardin D."/>
            <person name="Finy P."/>
            <person name="Geml J."/>
            <person name="Haridas S."/>
            <person name="Hughes K."/>
            <person name="Justo A."/>
            <person name="Karasinski D."/>
            <person name="Kautmanova I."/>
            <person name="Kiss B."/>
            <person name="Kocsube S."/>
            <person name="Kotiranta H."/>
            <person name="LaButti K.M."/>
            <person name="Lechner B.E."/>
            <person name="Liimatainen K."/>
            <person name="Lipzen A."/>
            <person name="Lukacs Z."/>
            <person name="Mihaltcheva S."/>
            <person name="Morgado L.N."/>
            <person name="Niskanen T."/>
            <person name="Noordeloos M.E."/>
            <person name="Ohm R.A."/>
            <person name="Ortiz-Santana B."/>
            <person name="Ovrebo C."/>
            <person name="Racz N."/>
            <person name="Riley R."/>
            <person name="Savchenko A."/>
            <person name="Shiryaev A."/>
            <person name="Soop K."/>
            <person name="Spirin V."/>
            <person name="Szebenyi C."/>
            <person name="Tomsovsky M."/>
            <person name="Tulloss R.E."/>
            <person name="Uehling J."/>
            <person name="Grigoriev I.V."/>
            <person name="Vagvolgyi C."/>
            <person name="Papp T."/>
            <person name="Martin F.M."/>
            <person name="Miettinen O."/>
            <person name="Hibbett D.S."/>
            <person name="Nagy L.G."/>
        </authorList>
    </citation>
    <scope>NUCLEOTIDE SEQUENCE [LARGE SCALE GENOMIC DNA]</scope>
    <source>
        <strain evidence="2 3">CBS 166.37</strain>
    </source>
</reference>
<sequence length="126" mass="13947">MLSTAFTTFRTIKTLNISGSWRTQQNTLSYLLLQEGTIYLIFVSGLNTASLILVFATPPTSFLKKLFNALTIPLSGLVTARFLLHLREWEHKKTATSRTSSELPRSAIHFAGTVNELSLTSGADIE</sequence>
<dbReference type="AlphaFoldDB" id="A0A5C3LTR6"/>
<keyword evidence="1" id="KW-0472">Membrane</keyword>
<evidence type="ECO:0000256" key="1">
    <source>
        <dbReference type="SAM" id="Phobius"/>
    </source>
</evidence>
<evidence type="ECO:0000313" key="3">
    <source>
        <dbReference type="Proteomes" id="UP000308652"/>
    </source>
</evidence>
<organism evidence="2 3">
    <name type="scientific">Crucibulum laeve</name>
    <dbReference type="NCBI Taxonomy" id="68775"/>
    <lineage>
        <taxon>Eukaryota</taxon>
        <taxon>Fungi</taxon>
        <taxon>Dikarya</taxon>
        <taxon>Basidiomycota</taxon>
        <taxon>Agaricomycotina</taxon>
        <taxon>Agaricomycetes</taxon>
        <taxon>Agaricomycetidae</taxon>
        <taxon>Agaricales</taxon>
        <taxon>Agaricineae</taxon>
        <taxon>Nidulariaceae</taxon>
        <taxon>Crucibulum</taxon>
    </lineage>
</organism>
<dbReference type="EMBL" id="ML213621">
    <property type="protein sequence ID" value="TFK35486.1"/>
    <property type="molecule type" value="Genomic_DNA"/>
</dbReference>
<keyword evidence="3" id="KW-1185">Reference proteome</keyword>
<feature type="transmembrane region" description="Helical" evidence="1">
    <location>
        <begin position="38"/>
        <end position="60"/>
    </location>
</feature>
<feature type="transmembrane region" description="Helical" evidence="1">
    <location>
        <begin position="66"/>
        <end position="84"/>
    </location>
</feature>
<protein>
    <submittedName>
        <fullName evidence="2">Uncharacterized protein</fullName>
    </submittedName>
</protein>
<name>A0A5C3LTR6_9AGAR</name>
<keyword evidence="1" id="KW-0812">Transmembrane</keyword>
<proteinExistence type="predicted"/>